<evidence type="ECO:0000313" key="2">
    <source>
        <dbReference type="EMBL" id="KAA9005606.1"/>
    </source>
</evidence>
<dbReference type="AlphaFoldDB" id="A0A5J5GBT8"/>
<sequence length="131" mass="13807">MDGFLQPDPVILAFIAAKQGIYLLCLLPLALIRSFVASGGARWAAIAALVLCLLGLAARYLPEVVGAWQGPLVAAASFWRNLGGGLAMNLVASAALILSAVLPGRRWWALDVLHGLLLAGLLGLWGYSLWS</sequence>
<reference evidence="2 3" key="1">
    <citation type="submission" date="2019-09" db="EMBL/GenBank/DDBJ databases">
        <authorList>
            <person name="Park J.-S."/>
            <person name="Choi H.-J."/>
        </authorList>
    </citation>
    <scope>NUCLEOTIDE SEQUENCE [LARGE SCALE GENOMIC DNA]</scope>
    <source>
        <strain evidence="2 3">176SS1-4</strain>
    </source>
</reference>
<name>A0A5J5GBT8_9RHOB</name>
<feature type="transmembrane region" description="Helical" evidence="1">
    <location>
        <begin position="12"/>
        <end position="31"/>
    </location>
</feature>
<keyword evidence="1" id="KW-1133">Transmembrane helix</keyword>
<accession>A0A5J5GBT8</accession>
<keyword evidence="3" id="KW-1185">Reference proteome</keyword>
<feature type="transmembrane region" description="Helical" evidence="1">
    <location>
        <begin position="82"/>
        <end position="102"/>
    </location>
</feature>
<proteinExistence type="predicted"/>
<gene>
    <name evidence="2" type="ORF">F3S47_17020</name>
</gene>
<feature type="transmembrane region" description="Helical" evidence="1">
    <location>
        <begin position="43"/>
        <end position="62"/>
    </location>
</feature>
<organism evidence="2 3">
    <name type="scientific">Histidinibacterium aquaticum</name>
    <dbReference type="NCBI Taxonomy" id="2613962"/>
    <lineage>
        <taxon>Bacteria</taxon>
        <taxon>Pseudomonadati</taxon>
        <taxon>Pseudomonadota</taxon>
        <taxon>Alphaproteobacteria</taxon>
        <taxon>Rhodobacterales</taxon>
        <taxon>Paracoccaceae</taxon>
        <taxon>Histidinibacterium</taxon>
    </lineage>
</organism>
<keyword evidence="1" id="KW-0812">Transmembrane</keyword>
<evidence type="ECO:0000313" key="3">
    <source>
        <dbReference type="Proteomes" id="UP000326554"/>
    </source>
</evidence>
<protein>
    <submittedName>
        <fullName evidence="2">Uncharacterized protein</fullName>
    </submittedName>
</protein>
<dbReference type="EMBL" id="VYQE01000006">
    <property type="protein sequence ID" value="KAA9005606.1"/>
    <property type="molecule type" value="Genomic_DNA"/>
</dbReference>
<keyword evidence="1" id="KW-0472">Membrane</keyword>
<feature type="transmembrane region" description="Helical" evidence="1">
    <location>
        <begin position="109"/>
        <end position="130"/>
    </location>
</feature>
<dbReference type="RefSeq" id="WP_150446512.1">
    <property type="nucleotide sequence ID" value="NZ_VYQE01000006.1"/>
</dbReference>
<comment type="caution">
    <text evidence="2">The sequence shown here is derived from an EMBL/GenBank/DDBJ whole genome shotgun (WGS) entry which is preliminary data.</text>
</comment>
<evidence type="ECO:0000256" key="1">
    <source>
        <dbReference type="SAM" id="Phobius"/>
    </source>
</evidence>
<dbReference type="Proteomes" id="UP000326554">
    <property type="component" value="Unassembled WGS sequence"/>
</dbReference>